<gene>
    <name evidence="1" type="ORF">NZD88_02000</name>
</gene>
<name>A0ABT2ICG8_9FLAO</name>
<organism evidence="1 2">
    <name type="scientific">Chryseobacterium pyrolae</name>
    <dbReference type="NCBI Taxonomy" id="2987481"/>
    <lineage>
        <taxon>Bacteria</taxon>
        <taxon>Pseudomonadati</taxon>
        <taxon>Bacteroidota</taxon>
        <taxon>Flavobacteriia</taxon>
        <taxon>Flavobacteriales</taxon>
        <taxon>Weeksellaceae</taxon>
        <taxon>Chryseobacterium group</taxon>
        <taxon>Chryseobacterium</taxon>
    </lineage>
</organism>
<dbReference type="Proteomes" id="UP001142057">
    <property type="component" value="Unassembled WGS sequence"/>
</dbReference>
<protein>
    <submittedName>
        <fullName evidence="1">Uncharacterized protein</fullName>
    </submittedName>
</protein>
<sequence>MKNIFLSFIVLFVSLFSVKAFSQFRSEELEAFQLTKEEYKQLKNYLLSKNLKVTDTIFIKYDFNKENCWNGLDNKSKDYINKVVQNFQNYTSRFNQKFETAVAYNFRQPGKSMNKLKLWDNTIIIDDQEILKKLIFKTKVQCGCSALILSDGSYLMFKRDPHFALLNLHHNYEFGQF</sequence>
<dbReference type="RefSeq" id="WP_259827017.1">
    <property type="nucleotide sequence ID" value="NZ_JANZQH010000001.1"/>
</dbReference>
<evidence type="ECO:0000313" key="1">
    <source>
        <dbReference type="EMBL" id="MCT2406326.1"/>
    </source>
</evidence>
<keyword evidence="2" id="KW-1185">Reference proteome</keyword>
<comment type="caution">
    <text evidence="1">The sequence shown here is derived from an EMBL/GenBank/DDBJ whole genome shotgun (WGS) entry which is preliminary data.</text>
</comment>
<reference evidence="1" key="1">
    <citation type="submission" date="2022-08" db="EMBL/GenBank/DDBJ databases">
        <title>Chryseobacterium antibioticum,isolated from the rhizosphere soil of Pyrola in Tibet.</title>
        <authorList>
            <person name="Kan Y."/>
        </authorList>
    </citation>
    <scope>NUCLEOTIDE SEQUENCE</scope>
    <source>
        <strain evidence="1">Pc2-12</strain>
    </source>
</reference>
<evidence type="ECO:0000313" key="2">
    <source>
        <dbReference type="Proteomes" id="UP001142057"/>
    </source>
</evidence>
<dbReference type="EMBL" id="JANZQH010000001">
    <property type="protein sequence ID" value="MCT2406326.1"/>
    <property type="molecule type" value="Genomic_DNA"/>
</dbReference>
<proteinExistence type="predicted"/>
<accession>A0ABT2ICG8</accession>